<name>A0AAD4MR53_9BILA</name>
<gene>
    <name evidence="1" type="ORF">DdX_17862</name>
</gene>
<dbReference type="Proteomes" id="UP001201812">
    <property type="component" value="Unassembled WGS sequence"/>
</dbReference>
<protein>
    <submittedName>
        <fullName evidence="1">Uncharacterized protein</fullName>
    </submittedName>
</protein>
<reference evidence="1" key="1">
    <citation type="submission" date="2022-01" db="EMBL/GenBank/DDBJ databases">
        <title>Genome Sequence Resource for Two Populations of Ditylenchus destructor, the Migratory Endoparasitic Phytonematode.</title>
        <authorList>
            <person name="Zhang H."/>
            <person name="Lin R."/>
            <person name="Xie B."/>
        </authorList>
    </citation>
    <scope>NUCLEOTIDE SEQUENCE</scope>
    <source>
        <strain evidence="1">BazhouSP</strain>
    </source>
</reference>
<accession>A0AAD4MR53</accession>
<keyword evidence="2" id="KW-1185">Reference proteome</keyword>
<dbReference type="AlphaFoldDB" id="A0AAD4MR53"/>
<evidence type="ECO:0000313" key="1">
    <source>
        <dbReference type="EMBL" id="KAI1698495.1"/>
    </source>
</evidence>
<dbReference type="EMBL" id="JAKKPZ010000215">
    <property type="protein sequence ID" value="KAI1698495.1"/>
    <property type="molecule type" value="Genomic_DNA"/>
</dbReference>
<proteinExistence type="predicted"/>
<organism evidence="1 2">
    <name type="scientific">Ditylenchus destructor</name>
    <dbReference type="NCBI Taxonomy" id="166010"/>
    <lineage>
        <taxon>Eukaryota</taxon>
        <taxon>Metazoa</taxon>
        <taxon>Ecdysozoa</taxon>
        <taxon>Nematoda</taxon>
        <taxon>Chromadorea</taxon>
        <taxon>Rhabditida</taxon>
        <taxon>Tylenchina</taxon>
        <taxon>Tylenchomorpha</taxon>
        <taxon>Sphaerularioidea</taxon>
        <taxon>Anguinidae</taxon>
        <taxon>Anguininae</taxon>
        <taxon>Ditylenchus</taxon>
    </lineage>
</organism>
<comment type="caution">
    <text evidence="1">The sequence shown here is derived from an EMBL/GenBank/DDBJ whole genome shotgun (WGS) entry which is preliminary data.</text>
</comment>
<sequence>MNESRFPLIYWVKVDDKDVIVRTGLVMNSPDAEVGIKMFALPADWDNTATHDRIPPGDIAILQVVEVLVPLLSACSEFAASVPYFFVLYRSKCYVFS</sequence>
<evidence type="ECO:0000313" key="2">
    <source>
        <dbReference type="Proteomes" id="UP001201812"/>
    </source>
</evidence>